<name>A0A0B8NZI5_9VIBR</name>
<protein>
    <submittedName>
        <fullName evidence="1">Glutathione-regulated potassium-efflux system</fullName>
    </submittedName>
</protein>
<dbReference type="EMBL" id="BBRZ01000024">
    <property type="protein sequence ID" value="GAM56159.1"/>
    <property type="molecule type" value="Genomic_DNA"/>
</dbReference>
<dbReference type="Proteomes" id="UP000031671">
    <property type="component" value="Unassembled WGS sequence"/>
</dbReference>
<comment type="caution">
    <text evidence="1">The sequence shown here is derived from an EMBL/GenBank/DDBJ whole genome shotgun (WGS) entry which is preliminary data.</text>
</comment>
<accession>A0A0B8NZI5</accession>
<reference evidence="1 2" key="1">
    <citation type="submission" date="2015-01" db="EMBL/GenBank/DDBJ databases">
        <title>Vibrio sp. C1 JCM 19231 whole genome shotgun sequence.</title>
        <authorList>
            <person name="Sawabe T."/>
            <person name="Meirelles P."/>
            <person name="Feng G."/>
            <person name="Sayaka M."/>
            <person name="Hattori M."/>
            <person name="Ohkuma M."/>
        </authorList>
    </citation>
    <scope>NUCLEOTIDE SEQUENCE [LARGE SCALE GENOMIC DNA]</scope>
    <source>
        <strain evidence="2">JCM 19231</strain>
    </source>
</reference>
<sequence length="48" mass="5132">MITFSEIQLLRGGKALLDNATATIHPATRLALWARTAVVNPPVCVDEG</sequence>
<organism evidence="1 2">
    <name type="scientific">Vibrio ishigakensis</name>
    <dbReference type="NCBI Taxonomy" id="1481914"/>
    <lineage>
        <taxon>Bacteria</taxon>
        <taxon>Pseudomonadati</taxon>
        <taxon>Pseudomonadota</taxon>
        <taxon>Gammaproteobacteria</taxon>
        <taxon>Vibrionales</taxon>
        <taxon>Vibrionaceae</taxon>
        <taxon>Vibrio</taxon>
    </lineage>
</organism>
<gene>
    <name evidence="1" type="ORF">JCM19231_5254</name>
</gene>
<evidence type="ECO:0000313" key="1">
    <source>
        <dbReference type="EMBL" id="GAM56159.1"/>
    </source>
</evidence>
<proteinExistence type="predicted"/>
<keyword evidence="2" id="KW-1185">Reference proteome</keyword>
<reference evidence="1 2" key="2">
    <citation type="submission" date="2015-01" db="EMBL/GenBank/DDBJ databases">
        <authorList>
            <consortium name="NBRP consortium"/>
            <person name="Sawabe T."/>
            <person name="Meirelles P."/>
            <person name="Feng G."/>
            <person name="Sayaka M."/>
            <person name="Hattori M."/>
            <person name="Ohkuma M."/>
        </authorList>
    </citation>
    <scope>NUCLEOTIDE SEQUENCE [LARGE SCALE GENOMIC DNA]</scope>
    <source>
        <strain evidence="2">JCM 19231</strain>
    </source>
</reference>
<evidence type="ECO:0000313" key="2">
    <source>
        <dbReference type="Proteomes" id="UP000031671"/>
    </source>
</evidence>
<dbReference type="AlphaFoldDB" id="A0A0B8NZI5"/>